<sequence>MASDIDYVKAMLVALWTETLLYGMNTVLFITCLYYVVVRNKAQNKPFLVTAILLYVLCTAHVINTLHRAISAFTGSESSPVHAVAYYKQLWNGSSVLQHAVYCANSAIADGLLIYRLYVLWDRRKTVIIGPMIALVAAAGCGFRSIWGFRQGKDIYAPDIYTWSIALFSLSLSLNVVVTCLIGENKVV</sequence>
<evidence type="ECO:0000313" key="2">
    <source>
        <dbReference type="EMBL" id="KAK7021797.1"/>
    </source>
</evidence>
<dbReference type="EMBL" id="JAYKXP010000162">
    <property type="protein sequence ID" value="KAK7021797.1"/>
    <property type="molecule type" value="Genomic_DNA"/>
</dbReference>
<keyword evidence="1" id="KW-0472">Membrane</keyword>
<comment type="caution">
    <text evidence="2">The sequence shown here is derived from an EMBL/GenBank/DDBJ whole genome shotgun (WGS) entry which is preliminary data.</text>
</comment>
<feature type="transmembrane region" description="Helical" evidence="1">
    <location>
        <begin position="127"/>
        <end position="148"/>
    </location>
</feature>
<protein>
    <recommendedName>
        <fullName evidence="4">Integral membrane protein</fullName>
    </recommendedName>
</protein>
<organism evidence="2 3">
    <name type="scientific">Paramarasmius palmivorus</name>
    <dbReference type="NCBI Taxonomy" id="297713"/>
    <lineage>
        <taxon>Eukaryota</taxon>
        <taxon>Fungi</taxon>
        <taxon>Dikarya</taxon>
        <taxon>Basidiomycota</taxon>
        <taxon>Agaricomycotina</taxon>
        <taxon>Agaricomycetes</taxon>
        <taxon>Agaricomycetidae</taxon>
        <taxon>Agaricales</taxon>
        <taxon>Marasmiineae</taxon>
        <taxon>Marasmiaceae</taxon>
        <taxon>Paramarasmius</taxon>
    </lineage>
</organism>
<dbReference type="AlphaFoldDB" id="A0AAW0B6R1"/>
<keyword evidence="3" id="KW-1185">Reference proteome</keyword>
<evidence type="ECO:0000256" key="1">
    <source>
        <dbReference type="SAM" id="Phobius"/>
    </source>
</evidence>
<evidence type="ECO:0000313" key="3">
    <source>
        <dbReference type="Proteomes" id="UP001383192"/>
    </source>
</evidence>
<gene>
    <name evidence="2" type="ORF">VNI00_017241</name>
</gene>
<proteinExistence type="predicted"/>
<name>A0AAW0B6R1_9AGAR</name>
<accession>A0AAW0B6R1</accession>
<keyword evidence="1" id="KW-0812">Transmembrane</keyword>
<dbReference type="Proteomes" id="UP001383192">
    <property type="component" value="Unassembled WGS sequence"/>
</dbReference>
<feature type="transmembrane region" description="Helical" evidence="1">
    <location>
        <begin position="160"/>
        <end position="182"/>
    </location>
</feature>
<feature type="transmembrane region" description="Helical" evidence="1">
    <location>
        <begin position="96"/>
        <end position="115"/>
    </location>
</feature>
<feature type="transmembrane region" description="Helical" evidence="1">
    <location>
        <begin position="47"/>
        <end position="66"/>
    </location>
</feature>
<evidence type="ECO:0008006" key="4">
    <source>
        <dbReference type="Google" id="ProtNLM"/>
    </source>
</evidence>
<reference evidence="2 3" key="1">
    <citation type="submission" date="2024-01" db="EMBL/GenBank/DDBJ databases">
        <title>A draft genome for a cacao thread blight-causing isolate of Paramarasmius palmivorus.</title>
        <authorList>
            <person name="Baruah I.K."/>
            <person name="Bukari Y."/>
            <person name="Amoako-Attah I."/>
            <person name="Meinhardt L.W."/>
            <person name="Bailey B.A."/>
            <person name="Cohen S.P."/>
        </authorList>
    </citation>
    <scope>NUCLEOTIDE SEQUENCE [LARGE SCALE GENOMIC DNA]</scope>
    <source>
        <strain evidence="2 3">GH-12</strain>
    </source>
</reference>
<keyword evidence="1" id="KW-1133">Transmembrane helix</keyword>
<feature type="transmembrane region" description="Helical" evidence="1">
    <location>
        <begin position="20"/>
        <end position="38"/>
    </location>
</feature>